<name>A0R7S8_PELPD</name>
<dbReference type="EMBL" id="CP000483">
    <property type="protein sequence ID" value="ABL01386.1"/>
    <property type="molecule type" value="Genomic_DNA"/>
</dbReference>
<sequence length="470" mass="52075">MFGFLKPKYNNSSTANKRAGELLIGQGVNLDNPTVLQPIYVSEEHRRRGMMVVGTTGVGKTRLEENFIEDDILTGKSVVCIDPKGDQSLFAKIYDVARRAKRLDEIQLVTVIYPEHSAVIDPMAYYFMVDELVGHIVAAIPPSKEEFFRQLATAISTVAITANIIIANHSGTVPNQNLDHLRQCVRRQSLEETKNTLLGIGTTEATRIASMIDDLMCSDQEHFAKVSMSLSTTLMTLSSGNIGKIIGQADSNRFMKRLEQGKRVILVVHTGALMVRSASSVLGRLLISMIQGLIGRTYNSSKQKLDIPLSIHIDEAHNVLYDGFENLTAMAGSANVMTTLYIQDIAQLKAAMKSEDLAQVVLNTCNTKIFLRCPDAVTSEYVVKHFGTRNVLSGIYGTNQVTTREIEQEAVKTYEVLSLQPREFLMTSYSGRFKGTTAEISESRLKIIFPSAPGDLSQAQEEEREEEEII</sequence>
<dbReference type="InterPro" id="IPR032689">
    <property type="entry name" value="TraG-D_C"/>
</dbReference>
<dbReference type="HOGENOM" id="CLU_043809_0_0_7"/>
<gene>
    <name evidence="2" type="ordered locus">Ppro_3798</name>
</gene>
<dbReference type="Gene3D" id="3.40.50.300">
    <property type="entry name" value="P-loop containing nucleotide triphosphate hydrolases"/>
    <property type="match status" value="2"/>
</dbReference>
<dbReference type="PANTHER" id="PTHR30121:SF6">
    <property type="entry name" value="SLR6007 PROTEIN"/>
    <property type="match status" value="1"/>
</dbReference>
<dbReference type="InterPro" id="IPR027417">
    <property type="entry name" value="P-loop_NTPase"/>
</dbReference>
<keyword evidence="2" id="KW-0614">Plasmid</keyword>
<reference evidence="2 3" key="1">
    <citation type="submission" date="2006-10" db="EMBL/GenBank/DDBJ databases">
        <title>Complete sequence of plasmid pPRO1 of Pelobacter propionicus DSM 2379.</title>
        <authorList>
            <consortium name="US DOE Joint Genome Institute"/>
            <person name="Copeland A."/>
            <person name="Lucas S."/>
            <person name="Lapidus A."/>
            <person name="Barry K."/>
            <person name="Detter J.C."/>
            <person name="Glavina del Rio T."/>
            <person name="Hammon N."/>
            <person name="Israni S."/>
            <person name="Dalin E."/>
            <person name="Tice H."/>
            <person name="Pitluck S."/>
            <person name="Saunders E."/>
            <person name="Brettin T."/>
            <person name="Bruce D."/>
            <person name="Han C."/>
            <person name="Tapia R."/>
            <person name="Schmutz J."/>
            <person name="Larimer F."/>
            <person name="Land M."/>
            <person name="Hauser L."/>
            <person name="Kyrpides N."/>
            <person name="Kim E."/>
            <person name="Lovley D."/>
            <person name="Richardson P."/>
        </authorList>
    </citation>
    <scope>NUCLEOTIDE SEQUENCE [LARGE SCALE GENOMIC DNA]</scope>
    <source>
        <strain evidence="3">DSM 2379 / NBRC 103807 / OttBd1</strain>
        <plasmid evidence="3">Plasmid pPRO1</plasmid>
    </source>
</reference>
<evidence type="ECO:0000313" key="3">
    <source>
        <dbReference type="Proteomes" id="UP000006732"/>
    </source>
</evidence>
<dbReference type="PANTHER" id="PTHR30121">
    <property type="entry name" value="UNCHARACTERIZED PROTEIN YJGR-RELATED"/>
    <property type="match status" value="1"/>
</dbReference>
<dbReference type="KEGG" id="ppd:Ppro_3798"/>
<dbReference type="AlphaFoldDB" id="A0R7S8"/>
<dbReference type="RefSeq" id="WP_011733905.1">
    <property type="nucleotide sequence ID" value="NC_008607.1"/>
</dbReference>
<dbReference type="SUPFAM" id="SSF52540">
    <property type="entry name" value="P-loop containing nucleoside triphosphate hydrolases"/>
    <property type="match status" value="1"/>
</dbReference>
<feature type="domain" description="TraD/TraG TraM recognition site" evidence="1">
    <location>
        <begin position="308"/>
        <end position="393"/>
    </location>
</feature>
<proteinExistence type="predicted"/>
<accession>A0R7S8</accession>
<dbReference type="CDD" id="cd01127">
    <property type="entry name" value="TrwB_TraG_TraD_VirD4"/>
    <property type="match status" value="2"/>
</dbReference>
<evidence type="ECO:0000259" key="1">
    <source>
        <dbReference type="Pfam" id="PF12696"/>
    </source>
</evidence>
<evidence type="ECO:0000313" key="2">
    <source>
        <dbReference type="EMBL" id="ABL01386.1"/>
    </source>
</evidence>
<organism evidence="2 3">
    <name type="scientific">Pelobacter propionicus (strain DSM 2379 / NBRC 103807 / OttBd1)</name>
    <dbReference type="NCBI Taxonomy" id="338966"/>
    <lineage>
        <taxon>Bacteria</taxon>
        <taxon>Pseudomonadati</taxon>
        <taxon>Thermodesulfobacteriota</taxon>
        <taxon>Desulfuromonadia</taxon>
        <taxon>Desulfuromonadales</taxon>
        <taxon>Desulfuromonadaceae</taxon>
        <taxon>Pelobacter</taxon>
    </lineage>
</organism>
<protein>
    <submittedName>
        <fullName evidence="2">TraG family protein</fullName>
    </submittedName>
</protein>
<dbReference type="eggNOG" id="COG0433">
    <property type="taxonomic scope" value="Bacteria"/>
</dbReference>
<dbReference type="InterPro" id="IPR051162">
    <property type="entry name" value="T4SS_component"/>
</dbReference>
<geneLocation type="plasmid" evidence="2 3">
    <name>pPRO1</name>
</geneLocation>
<dbReference type="Proteomes" id="UP000006732">
    <property type="component" value="Plasmid pPRO1"/>
</dbReference>
<dbReference type="Pfam" id="PF12696">
    <property type="entry name" value="TraG-D_C"/>
    <property type="match status" value="1"/>
</dbReference>
<keyword evidence="3" id="KW-1185">Reference proteome</keyword>